<feature type="compositionally biased region" description="Basic residues" evidence="1">
    <location>
        <begin position="224"/>
        <end position="234"/>
    </location>
</feature>
<accession>A0A074WB61</accession>
<dbReference type="RefSeq" id="XP_013423034.1">
    <property type="nucleotide sequence ID" value="XM_013567580.1"/>
</dbReference>
<dbReference type="GeneID" id="25414268"/>
<dbReference type="HOGENOM" id="CLU_505227_0_0_1"/>
<feature type="compositionally biased region" description="Polar residues" evidence="1">
    <location>
        <begin position="346"/>
        <end position="356"/>
    </location>
</feature>
<protein>
    <recommendedName>
        <fullName evidence="4">F-box domain-containing protein</fullName>
    </recommendedName>
</protein>
<evidence type="ECO:0000313" key="2">
    <source>
        <dbReference type="EMBL" id="KEQ68829.1"/>
    </source>
</evidence>
<feature type="compositionally biased region" description="Basic and acidic residues" evidence="1">
    <location>
        <begin position="389"/>
        <end position="399"/>
    </location>
</feature>
<name>A0A074WB61_9PEZI</name>
<feature type="region of interest" description="Disordered" evidence="1">
    <location>
        <begin position="215"/>
        <end position="234"/>
    </location>
</feature>
<evidence type="ECO:0000313" key="3">
    <source>
        <dbReference type="Proteomes" id="UP000027730"/>
    </source>
</evidence>
<feature type="region of interest" description="Disordered" evidence="1">
    <location>
        <begin position="478"/>
        <end position="498"/>
    </location>
</feature>
<keyword evidence="3" id="KW-1185">Reference proteome</keyword>
<dbReference type="AlphaFoldDB" id="A0A074WB61"/>
<evidence type="ECO:0008006" key="4">
    <source>
        <dbReference type="Google" id="ProtNLM"/>
    </source>
</evidence>
<gene>
    <name evidence="2" type="ORF">M436DRAFT_67748</name>
</gene>
<dbReference type="Proteomes" id="UP000027730">
    <property type="component" value="Unassembled WGS sequence"/>
</dbReference>
<dbReference type="EMBL" id="KL584725">
    <property type="protein sequence ID" value="KEQ68829.1"/>
    <property type="molecule type" value="Genomic_DNA"/>
</dbReference>
<proteinExistence type="predicted"/>
<organism evidence="2 3">
    <name type="scientific">Aureobasidium namibiae CBS 147.97</name>
    <dbReference type="NCBI Taxonomy" id="1043004"/>
    <lineage>
        <taxon>Eukaryota</taxon>
        <taxon>Fungi</taxon>
        <taxon>Dikarya</taxon>
        <taxon>Ascomycota</taxon>
        <taxon>Pezizomycotina</taxon>
        <taxon>Dothideomycetes</taxon>
        <taxon>Dothideomycetidae</taxon>
        <taxon>Dothideales</taxon>
        <taxon>Saccotheciaceae</taxon>
        <taxon>Aureobasidium</taxon>
    </lineage>
</organism>
<feature type="region of interest" description="Disordered" evidence="1">
    <location>
        <begin position="326"/>
        <end position="404"/>
    </location>
</feature>
<sequence length="539" mass="60546">MPQASIASNSNSAEKSNTGQKTEFLDLPLELRAMIYNHALAVDNDTYEVAHIACSYRLLKLPDHFALLTVNHQVANEVKANVTARSFKFTSTYALDNFLFCEKHEVLHLMMANFNVLCKASRIVVVVGKRPFSRAVRDHCVQVYDTMTELLSKLLDFEFVDAGNSDQRIMLATLNNIDLGSQIVTVLPSRRMQVPPTRLVSSTFRLKFAAKSTTKSSSLTTTRTRSRLNHRHAGPAKGKSIVVGMRPHSRRVRRHWDQIRYTPAELLPESPGIELVDNEGNDVGVKRPKTTEVVRQEADRYCEVDEDTGVILSYSFESVIIATLRRTSSEPERRSKKSGQIRGRALQTSGTRCMRSQSKELLEKNTQAEDETIEQGKDEQIIQDEEDTMQDRRTEERRAMPTRPVSRRNHMTSLSGVLLLFTSIEWDSRADVVNKTSHDFSGWLVHGSLNHIIDSRDLLDADFAGQLNEVSGSYDVHIRSKDSQGGQNEPRDMSGEGWLSEESYSSVMQSAGVKLFSEEVRIVVQVKYAAHGIIGSGSA</sequence>
<evidence type="ECO:0000256" key="1">
    <source>
        <dbReference type="SAM" id="MobiDB-lite"/>
    </source>
</evidence>
<feature type="compositionally biased region" description="Basic and acidic residues" evidence="1">
    <location>
        <begin position="357"/>
        <end position="367"/>
    </location>
</feature>
<reference evidence="2 3" key="1">
    <citation type="journal article" date="2014" name="BMC Genomics">
        <title>Genome sequencing of four Aureobasidium pullulans varieties: biotechnological potential, stress tolerance, and description of new species.</title>
        <authorList>
            <person name="Gostin Ar C."/>
            <person name="Ohm R.A."/>
            <person name="Kogej T."/>
            <person name="Sonjak S."/>
            <person name="Turk M."/>
            <person name="Zajc J."/>
            <person name="Zalar P."/>
            <person name="Grube M."/>
            <person name="Sun H."/>
            <person name="Han J."/>
            <person name="Sharma A."/>
            <person name="Chiniquy J."/>
            <person name="Ngan C.Y."/>
            <person name="Lipzen A."/>
            <person name="Barry K."/>
            <person name="Grigoriev I.V."/>
            <person name="Gunde-Cimerman N."/>
        </authorList>
    </citation>
    <scope>NUCLEOTIDE SEQUENCE [LARGE SCALE GENOMIC DNA]</scope>
    <source>
        <strain evidence="2 3">CBS 147.97</strain>
    </source>
</reference>